<dbReference type="InterPro" id="IPR003356">
    <property type="entry name" value="DNA_methylase_A-5"/>
</dbReference>
<dbReference type="InterPro" id="IPR050390">
    <property type="entry name" value="C5-Methyltransferase"/>
</dbReference>
<comment type="caution">
    <text evidence="10">The sequence shown here is derived from an EMBL/GenBank/DDBJ whole genome shotgun (WGS) entry which is preliminary data.</text>
</comment>
<dbReference type="InterPro" id="IPR029063">
    <property type="entry name" value="SAM-dependent_MTases_sf"/>
</dbReference>
<dbReference type="PROSITE" id="PS51257">
    <property type="entry name" value="PROKAR_LIPOPROTEIN"/>
    <property type="match status" value="1"/>
</dbReference>
<dbReference type="GO" id="GO:0032259">
    <property type="term" value="P:methylation"/>
    <property type="evidence" value="ECO:0007669"/>
    <property type="project" value="UniProtKB-KW"/>
</dbReference>
<dbReference type="InterPro" id="IPR001525">
    <property type="entry name" value="C5_MeTfrase"/>
</dbReference>
<keyword evidence="3 8" id="KW-0489">Methyltransferase</keyword>
<sequence length="844" mass="97299">MLRNNTLTYVTLFSSAGIGCYGFKKQGFKCVATNELRSERLEIQKKNKICDLESGYVLGDISNLDVKSKIYSEIDKWKTRGNDKVDVLFATPPCQGISVINHKKNEHDIKRNSLVVDSIEIVKTIQPRVFIFENVMAFQKTLCTTNEGKNIPIGQYINKALGDDYVITGRILNLMNYGSNSSRTRTLVIGVHKSYRNSVTPYDLFPEFQTEKNLREVIFDFSPLEWGEISSNDFYHAFRTYDIRMRSWISGLKAGESAFDNKEIENRPHKVIDGKIVQNVKKTRDKYTRQHWDKFIHCIHTRNDQLAAQNTIHPVEDRVYSIRELMEMMTIPNCFKWFDADLSELNILSLNDKKLLYKKSELNIRRCIGEAVPTEVIRNIAKKIERFLLQKNLSPAEVNKVIYDYKLSQRNELKSFLISNPLNLDVSILMRITELCNAKREENAAFYTNKFIVNQIICGLPTFSKEKIRILEPSVGAGSFVPFLIKRYENVAHVTIDLVDIDYDSVETLKIILTKINIPKNFEINIICGDFLLIDIGHYYDLIVGNPPFSKVISSAGEKEKYTEQFDNKETNNLSVMFLEKCMKHASSVCLVLNKTILSNGEFKKTRDILKKVNIEQIIDFGRYGFTGVSIETIAMFINPTKAPKDTHIYNMKLNTHYIQKQEYITDSKLPSFIIYRDNEFDKVANKMEFGIFDVFRDRQITKSLTQAEPFSDSIWVIKAKNIVDTGGKAEKIESYDQYIPLKVAKGLAAFKYVNNNSVYLTPNMTYNPRVMENIENAIPDGSTAVLIPKSSFKLSQRQISYFSTDEYRTFYRIARNLSTQSINVDKTSVFFYGRLKDDAEFTC</sequence>
<dbReference type="InterPro" id="IPR002052">
    <property type="entry name" value="DNA_methylase_N6_adenine_CS"/>
</dbReference>
<dbReference type="EMBL" id="JBHLXP010000003">
    <property type="protein sequence ID" value="MFC0049338.1"/>
    <property type="molecule type" value="Genomic_DNA"/>
</dbReference>
<dbReference type="Gene3D" id="3.90.120.10">
    <property type="entry name" value="DNA Methylase, subunit A, domain 2"/>
    <property type="match status" value="1"/>
</dbReference>
<dbReference type="CDD" id="cd02440">
    <property type="entry name" value="AdoMet_MTases"/>
    <property type="match status" value="1"/>
</dbReference>
<reference evidence="10 11" key="1">
    <citation type="submission" date="2024-09" db="EMBL/GenBank/DDBJ databases">
        <authorList>
            <person name="Sun Q."/>
            <person name="Mori K."/>
        </authorList>
    </citation>
    <scope>NUCLEOTIDE SEQUENCE [LARGE SCALE GENOMIC DNA]</scope>
    <source>
        <strain evidence="10 11">KCTC 23315</strain>
    </source>
</reference>
<dbReference type="Pfam" id="PF00145">
    <property type="entry name" value="DNA_methylase"/>
    <property type="match status" value="1"/>
</dbReference>
<dbReference type="EC" id="2.1.1.37" evidence="2"/>
<feature type="active site" evidence="8">
    <location>
        <position position="94"/>
    </location>
</feature>
<dbReference type="PANTHER" id="PTHR10629">
    <property type="entry name" value="CYTOSINE-SPECIFIC METHYLTRANSFERASE"/>
    <property type="match status" value="1"/>
</dbReference>
<evidence type="ECO:0000256" key="6">
    <source>
        <dbReference type="ARBA" id="ARBA00022747"/>
    </source>
</evidence>
<evidence type="ECO:0000256" key="2">
    <source>
        <dbReference type="ARBA" id="ARBA00011975"/>
    </source>
</evidence>
<proteinExistence type="inferred from homology"/>
<keyword evidence="6" id="KW-0680">Restriction system</keyword>
<evidence type="ECO:0000256" key="5">
    <source>
        <dbReference type="ARBA" id="ARBA00022691"/>
    </source>
</evidence>
<evidence type="ECO:0000256" key="3">
    <source>
        <dbReference type="ARBA" id="ARBA00022603"/>
    </source>
</evidence>
<dbReference type="Pfam" id="PF02384">
    <property type="entry name" value="N6_Mtase"/>
    <property type="match status" value="1"/>
</dbReference>
<dbReference type="GO" id="GO:0008168">
    <property type="term" value="F:methyltransferase activity"/>
    <property type="evidence" value="ECO:0007669"/>
    <property type="project" value="UniProtKB-KW"/>
</dbReference>
<comment type="similarity">
    <text evidence="1">Belongs to the N(4)/N(6)-methyltransferase family.</text>
</comment>
<dbReference type="RefSeq" id="WP_377244977.1">
    <property type="nucleotide sequence ID" value="NZ_JBHLXP010000003.1"/>
</dbReference>
<dbReference type="PROSITE" id="PS51679">
    <property type="entry name" value="SAM_MT_C5"/>
    <property type="match status" value="1"/>
</dbReference>
<evidence type="ECO:0000259" key="9">
    <source>
        <dbReference type="Pfam" id="PF02384"/>
    </source>
</evidence>
<dbReference type="Proteomes" id="UP001589813">
    <property type="component" value="Unassembled WGS sequence"/>
</dbReference>
<dbReference type="PROSITE" id="PS00094">
    <property type="entry name" value="C5_MTASE_1"/>
    <property type="match status" value="1"/>
</dbReference>
<gene>
    <name evidence="10" type="ORF">ACFFJP_13660</name>
</gene>
<protein>
    <recommendedName>
        <fullName evidence="2">DNA (cytosine-5-)-methyltransferase</fullName>
        <ecNumber evidence="2">2.1.1.37</ecNumber>
    </recommendedName>
</protein>
<keyword evidence="11" id="KW-1185">Reference proteome</keyword>
<name>A0ABV6BEN2_9GAMM</name>
<organism evidence="10 11">
    <name type="scientific">Rheinheimera tilapiae</name>
    <dbReference type="NCBI Taxonomy" id="875043"/>
    <lineage>
        <taxon>Bacteria</taxon>
        <taxon>Pseudomonadati</taxon>
        <taxon>Pseudomonadota</taxon>
        <taxon>Gammaproteobacteria</taxon>
        <taxon>Chromatiales</taxon>
        <taxon>Chromatiaceae</taxon>
        <taxon>Rheinheimera</taxon>
    </lineage>
</organism>
<dbReference type="SUPFAM" id="SSF53335">
    <property type="entry name" value="S-adenosyl-L-methionine-dependent methyltransferases"/>
    <property type="match status" value="2"/>
</dbReference>
<keyword evidence="5 8" id="KW-0949">S-adenosyl-L-methionine</keyword>
<dbReference type="PROSITE" id="PS00092">
    <property type="entry name" value="N6_MTASE"/>
    <property type="match status" value="1"/>
</dbReference>
<dbReference type="PANTHER" id="PTHR10629:SF52">
    <property type="entry name" value="DNA (CYTOSINE-5)-METHYLTRANSFERASE 1"/>
    <property type="match status" value="1"/>
</dbReference>
<evidence type="ECO:0000256" key="1">
    <source>
        <dbReference type="ARBA" id="ARBA00006594"/>
    </source>
</evidence>
<evidence type="ECO:0000313" key="10">
    <source>
        <dbReference type="EMBL" id="MFC0049338.1"/>
    </source>
</evidence>
<dbReference type="Gene3D" id="3.40.50.150">
    <property type="entry name" value="Vaccinia Virus protein VP39"/>
    <property type="match status" value="2"/>
</dbReference>
<comment type="catalytic activity">
    <reaction evidence="7">
        <text>a 2'-deoxycytidine in DNA + S-adenosyl-L-methionine = a 5-methyl-2'-deoxycytidine in DNA + S-adenosyl-L-homocysteine + H(+)</text>
        <dbReference type="Rhea" id="RHEA:13681"/>
        <dbReference type="Rhea" id="RHEA-COMP:11369"/>
        <dbReference type="Rhea" id="RHEA-COMP:11370"/>
        <dbReference type="ChEBI" id="CHEBI:15378"/>
        <dbReference type="ChEBI" id="CHEBI:57856"/>
        <dbReference type="ChEBI" id="CHEBI:59789"/>
        <dbReference type="ChEBI" id="CHEBI:85452"/>
        <dbReference type="ChEBI" id="CHEBI:85454"/>
        <dbReference type="EC" id="2.1.1.37"/>
    </reaction>
</comment>
<dbReference type="InterPro" id="IPR018117">
    <property type="entry name" value="C5_DNA_meth_AS"/>
</dbReference>
<evidence type="ECO:0000256" key="4">
    <source>
        <dbReference type="ARBA" id="ARBA00022679"/>
    </source>
</evidence>
<accession>A0ABV6BEN2</accession>
<feature type="domain" description="DNA methylase adenine-specific" evidence="9">
    <location>
        <begin position="435"/>
        <end position="668"/>
    </location>
</feature>
<evidence type="ECO:0000256" key="8">
    <source>
        <dbReference type="PROSITE-ProRule" id="PRU01016"/>
    </source>
</evidence>
<comment type="similarity">
    <text evidence="8">Belongs to the class I-like SAM-binding methyltransferase superfamily. C5-methyltransferase family.</text>
</comment>
<keyword evidence="4 8" id="KW-0808">Transferase</keyword>
<evidence type="ECO:0000256" key="7">
    <source>
        <dbReference type="ARBA" id="ARBA00047422"/>
    </source>
</evidence>
<evidence type="ECO:0000313" key="11">
    <source>
        <dbReference type="Proteomes" id="UP001589813"/>
    </source>
</evidence>